<evidence type="ECO:0000256" key="3">
    <source>
        <dbReference type="PROSITE-ProRule" id="PRU00209"/>
    </source>
</evidence>
<reference evidence="5 6" key="1">
    <citation type="submission" date="2019-02" db="EMBL/GenBank/DDBJ databases">
        <title>Genomic Encyclopedia of Type Strains, Phase IV (KMG-IV): sequencing the most valuable type-strain genomes for metagenomic binning, comparative biology and taxonomic classification.</title>
        <authorList>
            <person name="Goeker M."/>
        </authorList>
    </citation>
    <scope>NUCLEOTIDE SEQUENCE [LARGE SCALE GENOMIC DNA]</scope>
    <source>
        <strain evidence="5 6">DSM 17196</strain>
    </source>
</reference>
<dbReference type="InterPro" id="IPR002547">
    <property type="entry name" value="tRNA-bd_dom"/>
</dbReference>
<dbReference type="NCBIfam" id="NF007495">
    <property type="entry name" value="PRK10089.1-4"/>
    <property type="match status" value="1"/>
</dbReference>
<dbReference type="PANTHER" id="PTHR11586">
    <property type="entry name" value="TRNA-AMINOACYLATION COFACTOR ARC1 FAMILY MEMBER"/>
    <property type="match status" value="1"/>
</dbReference>
<proteinExistence type="predicted"/>
<evidence type="ECO:0000313" key="6">
    <source>
        <dbReference type="Proteomes" id="UP000292262"/>
    </source>
</evidence>
<dbReference type="PROSITE" id="PS50886">
    <property type="entry name" value="TRBD"/>
    <property type="match status" value="1"/>
</dbReference>
<evidence type="ECO:0000313" key="5">
    <source>
        <dbReference type="EMBL" id="RZS93731.1"/>
    </source>
</evidence>
<dbReference type="NCBIfam" id="TIGR02222">
    <property type="entry name" value="chap_CsaA"/>
    <property type="match status" value="1"/>
</dbReference>
<dbReference type="PANTHER" id="PTHR11586:SF37">
    <property type="entry name" value="TRNA-BINDING DOMAIN-CONTAINING PROTEIN"/>
    <property type="match status" value="1"/>
</dbReference>
<keyword evidence="2 3" id="KW-0694">RNA-binding</keyword>
<dbReference type="InterPro" id="IPR051270">
    <property type="entry name" value="Tyrosine-tRNA_ligase_regulator"/>
</dbReference>
<dbReference type="SUPFAM" id="SSF50249">
    <property type="entry name" value="Nucleic acid-binding proteins"/>
    <property type="match status" value="1"/>
</dbReference>
<dbReference type="RefSeq" id="WP_130286845.1">
    <property type="nucleotide sequence ID" value="NZ_SGXE01000002.1"/>
</dbReference>
<feature type="domain" description="TRNA-binding" evidence="4">
    <location>
        <begin position="10"/>
        <end position="113"/>
    </location>
</feature>
<dbReference type="InterPro" id="IPR008231">
    <property type="entry name" value="CsaA"/>
</dbReference>
<name>A0A4Q7P1L0_9FLAO</name>
<keyword evidence="1 3" id="KW-0820">tRNA-binding</keyword>
<dbReference type="AlphaFoldDB" id="A0A4Q7P1L0"/>
<evidence type="ECO:0000256" key="1">
    <source>
        <dbReference type="ARBA" id="ARBA00022555"/>
    </source>
</evidence>
<organism evidence="5 6">
    <name type="scientific">Aquimarina brevivitae</name>
    <dbReference type="NCBI Taxonomy" id="323412"/>
    <lineage>
        <taxon>Bacteria</taxon>
        <taxon>Pseudomonadati</taxon>
        <taxon>Bacteroidota</taxon>
        <taxon>Flavobacteriia</taxon>
        <taxon>Flavobacteriales</taxon>
        <taxon>Flavobacteriaceae</taxon>
        <taxon>Aquimarina</taxon>
    </lineage>
</organism>
<evidence type="ECO:0000259" key="4">
    <source>
        <dbReference type="PROSITE" id="PS50886"/>
    </source>
</evidence>
<dbReference type="Pfam" id="PF01588">
    <property type="entry name" value="tRNA_bind"/>
    <property type="match status" value="1"/>
</dbReference>
<dbReference type="CDD" id="cd02798">
    <property type="entry name" value="tRNA_bind_CsaA"/>
    <property type="match status" value="1"/>
</dbReference>
<evidence type="ECO:0000256" key="2">
    <source>
        <dbReference type="ARBA" id="ARBA00022884"/>
    </source>
</evidence>
<comment type="caution">
    <text evidence="5">The sequence shown here is derived from an EMBL/GenBank/DDBJ whole genome shotgun (WGS) entry which is preliminary data.</text>
</comment>
<dbReference type="EMBL" id="SGXE01000002">
    <property type="protein sequence ID" value="RZS93731.1"/>
    <property type="molecule type" value="Genomic_DNA"/>
</dbReference>
<protein>
    <submittedName>
        <fullName evidence="5">tRNA-binding protein</fullName>
    </submittedName>
</protein>
<keyword evidence="6" id="KW-1185">Reference proteome</keyword>
<gene>
    <name evidence="5" type="ORF">EV197_2311</name>
</gene>
<sequence length="113" mass="12483">MSETTLSWSDFEKVDMRIGTIIDAQVFEEVSKPAYKLWIDFGAIGTKKTSAQITQLYEVSELIGKQVVAVINFPPKQIANFMSECLLIGGLGDGKEVILIQPDRKVCNGTKIS</sequence>
<dbReference type="Gene3D" id="2.40.50.140">
    <property type="entry name" value="Nucleic acid-binding proteins"/>
    <property type="match status" value="1"/>
</dbReference>
<dbReference type="FunFam" id="2.40.50.140:FF:000165">
    <property type="entry name" value="Chaperone CsaA"/>
    <property type="match status" value="1"/>
</dbReference>
<dbReference type="NCBIfam" id="NF007494">
    <property type="entry name" value="PRK10089.1-3"/>
    <property type="match status" value="1"/>
</dbReference>
<dbReference type="InterPro" id="IPR012340">
    <property type="entry name" value="NA-bd_OB-fold"/>
</dbReference>
<accession>A0A4Q7P1L0</accession>
<dbReference type="GO" id="GO:0000049">
    <property type="term" value="F:tRNA binding"/>
    <property type="evidence" value="ECO:0007669"/>
    <property type="project" value="UniProtKB-UniRule"/>
</dbReference>
<dbReference type="OrthoDB" id="9794564at2"/>
<dbReference type="Proteomes" id="UP000292262">
    <property type="component" value="Unassembled WGS sequence"/>
</dbReference>